<dbReference type="EMBL" id="WIXE01024641">
    <property type="protein sequence ID" value="KAK5965424.1"/>
    <property type="molecule type" value="Genomic_DNA"/>
</dbReference>
<reference evidence="1 2" key="1">
    <citation type="submission" date="2019-10" db="EMBL/GenBank/DDBJ databases">
        <title>Assembly and Annotation for the nematode Trichostrongylus colubriformis.</title>
        <authorList>
            <person name="Martin J."/>
        </authorList>
    </citation>
    <scope>NUCLEOTIDE SEQUENCE [LARGE SCALE GENOMIC DNA]</scope>
    <source>
        <strain evidence="1">G859</strain>
        <tissue evidence="1">Whole worm</tissue>
    </source>
</reference>
<feature type="non-terminal residue" evidence="1">
    <location>
        <position position="1"/>
    </location>
</feature>
<accession>A0AAN8EY31</accession>
<dbReference type="AlphaFoldDB" id="A0AAN8EY31"/>
<evidence type="ECO:0000313" key="2">
    <source>
        <dbReference type="Proteomes" id="UP001331761"/>
    </source>
</evidence>
<keyword evidence="2" id="KW-1185">Reference proteome</keyword>
<evidence type="ECO:0000313" key="1">
    <source>
        <dbReference type="EMBL" id="KAK5965424.1"/>
    </source>
</evidence>
<proteinExistence type="predicted"/>
<organism evidence="1 2">
    <name type="scientific">Trichostrongylus colubriformis</name>
    <name type="common">Black scour worm</name>
    <dbReference type="NCBI Taxonomy" id="6319"/>
    <lineage>
        <taxon>Eukaryota</taxon>
        <taxon>Metazoa</taxon>
        <taxon>Ecdysozoa</taxon>
        <taxon>Nematoda</taxon>
        <taxon>Chromadorea</taxon>
        <taxon>Rhabditida</taxon>
        <taxon>Rhabditina</taxon>
        <taxon>Rhabditomorpha</taxon>
        <taxon>Strongyloidea</taxon>
        <taxon>Trichostrongylidae</taxon>
        <taxon>Trichostrongylus</taxon>
    </lineage>
</organism>
<evidence type="ECO:0008006" key="3">
    <source>
        <dbReference type="Google" id="ProtNLM"/>
    </source>
</evidence>
<protein>
    <recommendedName>
        <fullName evidence="3">Conotoxin</fullName>
    </recommendedName>
</protein>
<dbReference type="Proteomes" id="UP001331761">
    <property type="component" value="Unassembled WGS sequence"/>
</dbReference>
<gene>
    <name evidence="1" type="ORF">GCK32_010600</name>
</gene>
<comment type="caution">
    <text evidence="1">The sequence shown here is derived from an EMBL/GenBank/DDBJ whole genome shotgun (WGS) entry which is preliminary data.</text>
</comment>
<sequence>LSLEEIRRVSRLDASMSTSHCCCYPRLCTLANLCADCECRP</sequence>
<name>A0AAN8EY31_TRICO</name>